<keyword evidence="1" id="KW-1133">Transmembrane helix</keyword>
<proteinExistence type="predicted"/>
<accession>A0A0A0BEU0</accession>
<keyword evidence="1" id="KW-0472">Membrane</keyword>
<gene>
    <name evidence="2" type="ORF">LP43_1703</name>
</gene>
<feature type="transmembrane region" description="Helical" evidence="1">
    <location>
        <begin position="80"/>
        <end position="99"/>
    </location>
</feature>
<dbReference type="EMBL" id="JRQD01000004">
    <property type="protein sequence ID" value="KGM06481.1"/>
    <property type="molecule type" value="Genomic_DNA"/>
</dbReference>
<evidence type="ECO:0000313" key="3">
    <source>
        <dbReference type="Proteomes" id="UP000029999"/>
    </source>
</evidence>
<feature type="transmembrane region" description="Helical" evidence="1">
    <location>
        <begin position="37"/>
        <end position="59"/>
    </location>
</feature>
<dbReference type="Proteomes" id="UP000029999">
    <property type="component" value="Unassembled WGS sequence"/>
</dbReference>
<evidence type="ECO:0000313" key="2">
    <source>
        <dbReference type="EMBL" id="KGM06481.1"/>
    </source>
</evidence>
<reference evidence="2 3" key="1">
    <citation type="submission" date="2014-09" db="EMBL/GenBank/DDBJ databases">
        <authorList>
            <person name="Grob C."/>
            <person name="Taubert M."/>
            <person name="Howat A.M."/>
            <person name="Burns O.J."/>
            <person name="Dixon J.L."/>
            <person name="Chen Y."/>
            <person name="Murrell J.C."/>
        </authorList>
    </citation>
    <scope>NUCLEOTIDE SEQUENCE [LARGE SCALE GENOMIC DNA]</scope>
    <source>
        <strain evidence="2">L4</strain>
    </source>
</reference>
<sequence length="153" mass="17337">MSEFVHPASQAHERVMFNLALFHFLVPAVLFGTENLWLIFGLSLLGSVLMIASIARKAYSKKLKTELEQAHWQLAWHRCRLLLVSYLIAAALFGVSWAILQWQSDDSMRMIQLAIAGWFCLLPVSLVIIWLIIAETSALAQARKGIMPDKMKL</sequence>
<name>A0A0A0BEU0_9GAMM</name>
<protein>
    <submittedName>
        <fullName evidence="2">Uncharacterized protein</fullName>
    </submittedName>
</protein>
<comment type="caution">
    <text evidence="2">The sequence shown here is derived from an EMBL/GenBank/DDBJ whole genome shotgun (WGS) entry which is preliminary data.</text>
</comment>
<dbReference type="RefSeq" id="WP_036314224.1">
    <property type="nucleotide sequence ID" value="NZ_JRQD01000004.1"/>
</dbReference>
<dbReference type="AlphaFoldDB" id="A0A0A0BEU0"/>
<organism evidence="2 3">
    <name type="scientific">Methylophaga thiooxydans</name>
    <dbReference type="NCBI Taxonomy" id="392484"/>
    <lineage>
        <taxon>Bacteria</taxon>
        <taxon>Pseudomonadati</taxon>
        <taxon>Pseudomonadota</taxon>
        <taxon>Gammaproteobacteria</taxon>
        <taxon>Thiotrichales</taxon>
        <taxon>Piscirickettsiaceae</taxon>
        <taxon>Methylophaga</taxon>
    </lineage>
</organism>
<evidence type="ECO:0000256" key="1">
    <source>
        <dbReference type="SAM" id="Phobius"/>
    </source>
</evidence>
<feature type="transmembrane region" description="Helical" evidence="1">
    <location>
        <begin position="111"/>
        <end position="134"/>
    </location>
</feature>
<keyword evidence="1" id="KW-0812">Transmembrane</keyword>